<dbReference type="RefSeq" id="XP_033800535.1">
    <property type="nucleotide sequence ID" value="XM_033944644.1"/>
</dbReference>
<dbReference type="InterPro" id="IPR048528">
    <property type="entry name" value="Lamp2-like_luminal"/>
</dbReference>
<keyword evidence="8 17" id="KW-1133">Transmembrane helix</keyword>
<dbReference type="GO" id="GO:0031902">
    <property type="term" value="C:late endosome membrane"/>
    <property type="evidence" value="ECO:0007669"/>
    <property type="project" value="TreeGrafter"/>
</dbReference>
<evidence type="ECO:0000256" key="8">
    <source>
        <dbReference type="ARBA" id="ARBA00022989"/>
    </source>
</evidence>
<evidence type="ECO:0000256" key="3">
    <source>
        <dbReference type="ARBA" id="ARBA00004652"/>
    </source>
</evidence>
<sequence>MCCCGGLALLYLLALGFLQSRALQVEVKDDANKTCIYATLMVNFTVSYETNASEKNMSFTLPNDVTLDKSICGNESVGSLLWLHFGSGHSWSLNFTRNATAYRGSAIKFTYNLSDSNLFPDAKRNGTITTVSNVELPPPVPLNTMYTCNSEDVVIATDVVQRLWGVRLQAFVVNGTLSSNASQCEADAPVTPVVPVSTTYTPTAAPTIDEPITGNYSISSGSLVCLLATMGLQLNVSQTSNKTSWITINIDPSNTYVTGTCDNKTATLRLNSSNRFLSFVFVVRNSNFYLKEVNVSLPSFVNGSAFSDGNGNLSYWETSLGSSYMCHSEQRLQITDAFLLNTFNLRVQPFRVTSGKFSTAEECFADFDLGFLIPIAVGIALGFLVILVFISYLIGRKKSHTGYQSV</sequence>
<dbReference type="Pfam" id="PF21222">
    <property type="entry name" value="Lamp2_2nd"/>
    <property type="match status" value="1"/>
</dbReference>
<keyword evidence="5 16" id="KW-0812">Transmembrane</keyword>
<keyword evidence="11 16" id="KW-1015">Disulfide bond</keyword>
<feature type="transmembrane region" description="Helical" evidence="17">
    <location>
        <begin position="371"/>
        <end position="394"/>
    </location>
</feature>
<proteinExistence type="inferred from homology"/>
<dbReference type="GO" id="GO:0005886">
    <property type="term" value="C:plasma membrane"/>
    <property type="evidence" value="ECO:0007669"/>
    <property type="project" value="UniProtKB-SubCell"/>
</dbReference>
<dbReference type="InterPro" id="IPR018134">
    <property type="entry name" value="LAMP_CS"/>
</dbReference>
<feature type="domain" description="Lysosome-associated membrane glycoprotein 2-like transmembrane" evidence="20">
    <location>
        <begin position="373"/>
        <end position="404"/>
    </location>
</feature>
<feature type="domain" description="Lysosome-associated membrane glycoprotein 2-like luminal" evidence="19">
    <location>
        <begin position="30"/>
        <end position="173"/>
    </location>
</feature>
<protein>
    <recommendedName>
        <fullName evidence="15">Lysosome-associated membrane glycoprotein 2</fullName>
    </recommendedName>
</protein>
<name>A0A6P8QXM8_GEOSA</name>
<feature type="disulfide bond" evidence="16">
    <location>
        <begin position="148"/>
        <end position="184"/>
    </location>
</feature>
<dbReference type="PRINTS" id="PR00336">
    <property type="entry name" value="LYSASSOCTDMP"/>
</dbReference>
<evidence type="ECO:0000256" key="18">
    <source>
        <dbReference type="SAM" id="SignalP"/>
    </source>
</evidence>
<evidence type="ECO:0000259" key="20">
    <source>
        <dbReference type="Pfam" id="PF21222"/>
    </source>
</evidence>
<keyword evidence="21" id="KW-1185">Reference proteome</keyword>
<evidence type="ECO:0000256" key="6">
    <source>
        <dbReference type="ARBA" id="ARBA00022729"/>
    </source>
</evidence>
<evidence type="ECO:0000256" key="17">
    <source>
        <dbReference type="SAM" id="Phobius"/>
    </source>
</evidence>
<feature type="disulfide bond" evidence="16">
    <location>
        <begin position="326"/>
        <end position="363"/>
    </location>
</feature>
<keyword evidence="14" id="KW-0968">Cytoplasmic vesicle</keyword>
<dbReference type="PANTHER" id="PTHR11506:SF6">
    <property type="entry name" value="LYSOSOME-ASSOCIATED MEMBRANE GLYCOPROTEIN 2"/>
    <property type="match status" value="1"/>
</dbReference>
<dbReference type="Gene3D" id="2.40.160.110">
    <property type="match status" value="2"/>
</dbReference>
<evidence type="ECO:0000256" key="16">
    <source>
        <dbReference type="PROSITE-ProRule" id="PRU00740"/>
    </source>
</evidence>
<feature type="domain" description="Lysosome-associated membrane glycoprotein 2-like luminal" evidence="19">
    <location>
        <begin position="212"/>
        <end position="352"/>
    </location>
</feature>
<dbReference type="InterPro" id="IPR048524">
    <property type="entry name" value="Lamp2-like_TM"/>
</dbReference>
<dbReference type="Pfam" id="PF01299">
    <property type="entry name" value="Lamp2-like_luminal"/>
    <property type="match status" value="2"/>
</dbReference>
<dbReference type="CTD" id="3920"/>
<dbReference type="GO" id="GO:0005765">
    <property type="term" value="C:lysosomal membrane"/>
    <property type="evidence" value="ECO:0007669"/>
    <property type="project" value="UniProtKB-SubCell"/>
</dbReference>
<feature type="chain" id="PRO_5027650280" description="Lysosome-associated membrane glycoprotein 2" evidence="18">
    <location>
        <begin position="23"/>
        <end position="406"/>
    </location>
</feature>
<evidence type="ECO:0000256" key="2">
    <source>
        <dbReference type="ARBA" id="ARBA00004530"/>
    </source>
</evidence>
<evidence type="ECO:0000313" key="21">
    <source>
        <dbReference type="Proteomes" id="UP000515159"/>
    </source>
</evidence>
<feature type="signal peptide" evidence="18">
    <location>
        <begin position="1"/>
        <end position="22"/>
    </location>
</feature>
<evidence type="ECO:0000313" key="22">
    <source>
        <dbReference type="RefSeq" id="XP_033800535.1"/>
    </source>
</evidence>
<accession>A0A6P8QXM8</accession>
<dbReference type="GO" id="GO:0072594">
    <property type="term" value="P:establishment of protein localization to organelle"/>
    <property type="evidence" value="ECO:0007669"/>
    <property type="project" value="TreeGrafter"/>
</dbReference>
<evidence type="ECO:0000256" key="14">
    <source>
        <dbReference type="ARBA" id="ARBA00023329"/>
    </source>
</evidence>
<keyword evidence="13 16" id="KW-0458">Lysosome</keyword>
<dbReference type="FunFam" id="2.40.160.110:FF:000001">
    <property type="entry name" value="lysosome-associated membrane glycoprotein 2 isoform X2"/>
    <property type="match status" value="1"/>
</dbReference>
<evidence type="ECO:0000256" key="13">
    <source>
        <dbReference type="ARBA" id="ARBA00023228"/>
    </source>
</evidence>
<evidence type="ECO:0000256" key="5">
    <source>
        <dbReference type="ARBA" id="ARBA00022692"/>
    </source>
</evidence>
<keyword evidence="9" id="KW-0072">Autophagy</keyword>
<evidence type="ECO:0000256" key="12">
    <source>
        <dbReference type="ARBA" id="ARBA00023180"/>
    </source>
</evidence>
<evidence type="ECO:0000256" key="15">
    <source>
        <dbReference type="ARBA" id="ARBA00074380"/>
    </source>
</evidence>
<dbReference type="GeneID" id="117360615"/>
<evidence type="ECO:0000259" key="19">
    <source>
        <dbReference type="Pfam" id="PF01299"/>
    </source>
</evidence>
<keyword evidence="10 16" id="KW-0472">Membrane</keyword>
<reference evidence="22" key="1">
    <citation type="submission" date="2025-08" db="UniProtKB">
        <authorList>
            <consortium name="RefSeq"/>
        </authorList>
    </citation>
    <scope>IDENTIFICATION</scope>
</reference>
<dbReference type="OrthoDB" id="6232933at2759"/>
<comment type="subcellular location">
    <subcellularLocation>
        <location evidence="1">Cell membrane</location>
        <topology evidence="1">Single-pass type I membrane protein</topology>
    </subcellularLocation>
    <subcellularLocation>
        <location evidence="3">Cytoplasmic vesicle</location>
        <location evidence="3">Autophagosome membrane</location>
    </subcellularLocation>
    <subcellularLocation>
        <location evidence="2">Endosome membrane</location>
        <topology evidence="2">Single-pass type I membrane protein</topology>
    </subcellularLocation>
    <subcellularLocation>
        <location evidence="16">Lysosome membrane</location>
        <topology evidence="16">Single-pass type I membrane protein</topology>
    </subcellularLocation>
</comment>
<dbReference type="FunCoup" id="A0A6P8QXM8">
    <property type="interactions" value="1406"/>
</dbReference>
<dbReference type="Proteomes" id="UP000515159">
    <property type="component" value="Chromosome 5"/>
</dbReference>
<evidence type="ECO:0000256" key="4">
    <source>
        <dbReference type="ARBA" id="ARBA00022475"/>
    </source>
</evidence>
<dbReference type="PROSITE" id="PS51407">
    <property type="entry name" value="LAMP_3"/>
    <property type="match status" value="1"/>
</dbReference>
<dbReference type="InterPro" id="IPR002000">
    <property type="entry name" value="Lysosome-assoc_membr_glycop"/>
</dbReference>
<keyword evidence="12" id="KW-0325">Glycoprotein</keyword>
<evidence type="ECO:0000256" key="10">
    <source>
        <dbReference type="ARBA" id="ARBA00023136"/>
    </source>
</evidence>
<keyword evidence="7" id="KW-0967">Endosome</keyword>
<organism evidence="21 22">
    <name type="scientific">Geotrypetes seraphini</name>
    <name type="common">Gaboon caecilian</name>
    <name type="synonym">Caecilia seraphini</name>
    <dbReference type="NCBI Taxonomy" id="260995"/>
    <lineage>
        <taxon>Eukaryota</taxon>
        <taxon>Metazoa</taxon>
        <taxon>Chordata</taxon>
        <taxon>Craniata</taxon>
        <taxon>Vertebrata</taxon>
        <taxon>Euteleostomi</taxon>
        <taxon>Amphibia</taxon>
        <taxon>Gymnophiona</taxon>
        <taxon>Geotrypetes</taxon>
    </lineage>
</organism>
<keyword evidence="4" id="KW-1003">Cell membrane</keyword>
<evidence type="ECO:0000256" key="9">
    <source>
        <dbReference type="ARBA" id="ARBA00023006"/>
    </source>
</evidence>
<evidence type="ECO:0000256" key="1">
    <source>
        <dbReference type="ARBA" id="ARBA00004251"/>
    </source>
</evidence>
<dbReference type="AlphaFoldDB" id="A0A6P8QXM8"/>
<comment type="caution">
    <text evidence="16">Lacks conserved residue(s) required for the propagation of feature annotation.</text>
</comment>
<dbReference type="KEGG" id="gsh:117360615"/>
<evidence type="ECO:0000256" key="7">
    <source>
        <dbReference type="ARBA" id="ARBA00022753"/>
    </source>
</evidence>
<dbReference type="InParanoid" id="A0A6P8QXM8"/>
<comment type="similarity">
    <text evidence="16">Belongs to the LAMP family.</text>
</comment>
<gene>
    <name evidence="22" type="primary">LAMP2</name>
</gene>
<evidence type="ECO:0000256" key="11">
    <source>
        <dbReference type="ARBA" id="ARBA00023157"/>
    </source>
</evidence>
<keyword evidence="6 18" id="KW-0732">Signal</keyword>
<dbReference type="PANTHER" id="PTHR11506">
    <property type="entry name" value="LYSOSOME-ASSOCIATED MEMBRANE GLYCOPROTEIN"/>
    <property type="match status" value="1"/>
</dbReference>
<dbReference type="PROSITE" id="PS00310">
    <property type="entry name" value="LAMP_1"/>
    <property type="match status" value="1"/>
</dbReference>